<evidence type="ECO:0000256" key="7">
    <source>
        <dbReference type="ARBA" id="ARBA00023136"/>
    </source>
</evidence>
<dbReference type="RefSeq" id="WP_240145526.1">
    <property type="nucleotide sequence ID" value="NZ_AP019695.1"/>
</dbReference>
<keyword evidence="10" id="KW-1185">Reference proteome</keyword>
<evidence type="ECO:0000256" key="1">
    <source>
        <dbReference type="ARBA" id="ARBA00004651"/>
    </source>
</evidence>
<evidence type="ECO:0000256" key="3">
    <source>
        <dbReference type="ARBA" id="ARBA00022448"/>
    </source>
</evidence>
<keyword evidence="4 8" id="KW-1003">Cell membrane</keyword>
<evidence type="ECO:0000256" key="2">
    <source>
        <dbReference type="ARBA" id="ARBA00009261"/>
    </source>
</evidence>
<dbReference type="PANTHER" id="PTHR30330">
    <property type="entry name" value="AGSS FAMILY TRANSPORTER, SODIUM-ALANINE"/>
    <property type="match status" value="1"/>
</dbReference>
<feature type="transmembrane region" description="Helical" evidence="8">
    <location>
        <begin position="210"/>
        <end position="228"/>
    </location>
</feature>
<dbReference type="AlphaFoldDB" id="A0A6N4TMH1"/>
<comment type="subcellular location">
    <subcellularLocation>
        <location evidence="1 8">Cell membrane</location>
        <topology evidence="1 8">Multi-pass membrane protein</topology>
    </subcellularLocation>
</comment>
<evidence type="ECO:0000256" key="6">
    <source>
        <dbReference type="ARBA" id="ARBA00022989"/>
    </source>
</evidence>
<keyword evidence="8" id="KW-0769">Symport</keyword>
<keyword evidence="6 8" id="KW-1133">Transmembrane helix</keyword>
<keyword evidence="5 8" id="KW-0812">Transmembrane</keyword>
<feature type="transmembrane region" description="Helical" evidence="8">
    <location>
        <begin position="411"/>
        <end position="429"/>
    </location>
</feature>
<name>A0A6N4TMH1_9FIRM</name>
<feature type="transmembrane region" description="Helical" evidence="8">
    <location>
        <begin position="342"/>
        <end position="365"/>
    </location>
</feature>
<dbReference type="Proteomes" id="UP000464754">
    <property type="component" value="Chromosome"/>
</dbReference>
<proteinExistence type="inferred from homology"/>
<accession>A0A6N4TMH1</accession>
<dbReference type="PRINTS" id="PR00175">
    <property type="entry name" value="NAALASMPORT"/>
</dbReference>
<feature type="transmembrane region" description="Helical" evidence="8">
    <location>
        <begin position="61"/>
        <end position="84"/>
    </location>
</feature>
<dbReference type="GO" id="GO:0005283">
    <property type="term" value="F:amino acid:sodium symporter activity"/>
    <property type="evidence" value="ECO:0007669"/>
    <property type="project" value="InterPro"/>
</dbReference>
<gene>
    <name evidence="9" type="ORF">Aargi30884_29310</name>
</gene>
<evidence type="ECO:0000256" key="4">
    <source>
        <dbReference type="ARBA" id="ARBA00022475"/>
    </source>
</evidence>
<evidence type="ECO:0000313" key="9">
    <source>
        <dbReference type="EMBL" id="BBK24028.1"/>
    </source>
</evidence>
<feature type="transmembrane region" description="Helical" evidence="8">
    <location>
        <begin position="385"/>
        <end position="405"/>
    </location>
</feature>
<dbReference type="NCBIfam" id="TIGR00835">
    <property type="entry name" value="agcS"/>
    <property type="match status" value="1"/>
</dbReference>
<evidence type="ECO:0000256" key="5">
    <source>
        <dbReference type="ARBA" id="ARBA00022692"/>
    </source>
</evidence>
<dbReference type="PANTHER" id="PTHR30330:SF3">
    <property type="entry name" value="TRANSCRIPTIONAL REGULATOR, LRP FAMILY"/>
    <property type="match status" value="1"/>
</dbReference>
<organism evidence="9 10">
    <name type="scientific">Amedibacterium intestinale</name>
    <dbReference type="NCBI Taxonomy" id="2583452"/>
    <lineage>
        <taxon>Bacteria</taxon>
        <taxon>Bacillati</taxon>
        <taxon>Bacillota</taxon>
        <taxon>Erysipelotrichia</taxon>
        <taxon>Erysipelotrichales</taxon>
        <taxon>Erysipelotrichaceae</taxon>
        <taxon>Amedibacterium</taxon>
    </lineage>
</organism>
<protein>
    <submittedName>
        <fullName evidence="9">Sodium:alanine symporter</fullName>
    </submittedName>
</protein>
<dbReference type="Pfam" id="PF01235">
    <property type="entry name" value="Na_Ala_symp"/>
    <property type="match status" value="1"/>
</dbReference>
<dbReference type="EMBL" id="AP019695">
    <property type="protein sequence ID" value="BBK24028.1"/>
    <property type="molecule type" value="Genomic_DNA"/>
</dbReference>
<dbReference type="GO" id="GO:0005886">
    <property type="term" value="C:plasma membrane"/>
    <property type="evidence" value="ECO:0007669"/>
    <property type="project" value="UniProtKB-SubCell"/>
</dbReference>
<feature type="transmembrane region" description="Helical" evidence="8">
    <location>
        <begin position="141"/>
        <end position="165"/>
    </location>
</feature>
<keyword evidence="3 8" id="KW-0813">Transport</keyword>
<feature type="transmembrane region" description="Helical" evidence="8">
    <location>
        <begin position="20"/>
        <end position="40"/>
    </location>
</feature>
<evidence type="ECO:0000256" key="8">
    <source>
        <dbReference type="RuleBase" id="RU363064"/>
    </source>
</evidence>
<sequence length="441" mass="47582">MNVLNIIENVMHQLVWGDFMVVFLLGCGILLMVSCKFLPFTKAGLIFRKTLGSFGKQGTNGITAFQAVSTALAGTLGVGSIVGVSTAISMGGPGALFWMCVGAIPGMMSKYGEVVLAVYYREYHHQKGYLGGAMTTLKNGCHLPVLGLLFCAFCILASFGIGNLTPSQTITQTIQEFLPVPSLAVGVILAYLVYKVLVGKSKGIMKWNERIIPIASIFYLGACIYLIVRHASSLPSVCSFIWKNAFSFHSICGGVAGKAVQYGISRGVFSNEAGMGSSPLSYASVEDANPVEQGFWGIFEVFFDTLVVLLSGFVLLSSPVYGSGAEGVDLLVACFRDGFGNAGGILFAISLLFFAFPSILGWYYYASVCISYVSKGAFLLKIYRFVFLFLLMFGGMLDVGFVWGLADVFNALMAFPNLISLVLLYKIVVKLTKEYMEKTGK</sequence>
<feature type="transmembrane region" description="Helical" evidence="8">
    <location>
        <begin position="96"/>
        <end position="120"/>
    </location>
</feature>
<reference evidence="10" key="1">
    <citation type="submission" date="2019-05" db="EMBL/GenBank/DDBJ databases">
        <title>Complete genome sequencing of Absiella argi strain JCM 30884.</title>
        <authorList>
            <person name="Sakamoto M."/>
            <person name="Murakami T."/>
            <person name="Mori H."/>
        </authorList>
    </citation>
    <scope>NUCLEOTIDE SEQUENCE [LARGE SCALE GENOMIC DNA]</scope>
    <source>
        <strain evidence="10">JCM 30884</strain>
    </source>
</reference>
<comment type="similarity">
    <text evidence="2 8">Belongs to the alanine or glycine:cation symporter (AGCS) (TC 2.A.25) family.</text>
</comment>
<dbReference type="KEGG" id="aarg:Aargi30884_29310"/>
<keyword evidence="7 8" id="KW-0472">Membrane</keyword>
<evidence type="ECO:0000313" key="10">
    <source>
        <dbReference type="Proteomes" id="UP000464754"/>
    </source>
</evidence>
<dbReference type="InterPro" id="IPR001463">
    <property type="entry name" value="Na/Ala_symport"/>
</dbReference>
<feature type="transmembrane region" description="Helical" evidence="8">
    <location>
        <begin position="177"/>
        <end position="198"/>
    </location>
</feature>